<dbReference type="EMBL" id="DVFI01000099">
    <property type="protein sequence ID" value="HIQ63326.1"/>
    <property type="molecule type" value="Genomic_DNA"/>
</dbReference>
<evidence type="ECO:0000256" key="3">
    <source>
        <dbReference type="SAM" id="SignalP"/>
    </source>
</evidence>
<organism evidence="4 5">
    <name type="scientific">Candidatus Avichristensenella intestinipullorum</name>
    <dbReference type="NCBI Taxonomy" id="2840693"/>
    <lineage>
        <taxon>Bacteria</taxon>
        <taxon>Bacillati</taxon>
        <taxon>Bacillota</taxon>
        <taxon>Clostridia</taxon>
        <taxon>Candidatus Avichristensenella</taxon>
    </lineage>
</organism>
<dbReference type="Pfam" id="PF13432">
    <property type="entry name" value="TPR_16"/>
    <property type="match status" value="1"/>
</dbReference>
<dbReference type="SUPFAM" id="SSF48452">
    <property type="entry name" value="TPR-like"/>
    <property type="match status" value="3"/>
</dbReference>
<gene>
    <name evidence="4" type="ORF">IAA66_07030</name>
</gene>
<evidence type="ECO:0000256" key="1">
    <source>
        <dbReference type="ARBA" id="ARBA00022737"/>
    </source>
</evidence>
<evidence type="ECO:0000256" key="2">
    <source>
        <dbReference type="ARBA" id="ARBA00022803"/>
    </source>
</evidence>
<evidence type="ECO:0000313" key="4">
    <source>
        <dbReference type="EMBL" id="HIQ63326.1"/>
    </source>
</evidence>
<dbReference type="Pfam" id="PF14559">
    <property type="entry name" value="TPR_19"/>
    <property type="match status" value="1"/>
</dbReference>
<evidence type="ECO:0000313" key="5">
    <source>
        <dbReference type="Proteomes" id="UP000886819"/>
    </source>
</evidence>
<feature type="signal peptide" evidence="3">
    <location>
        <begin position="1"/>
        <end position="21"/>
    </location>
</feature>
<feature type="chain" id="PRO_5039482006" evidence="3">
    <location>
        <begin position="22"/>
        <end position="634"/>
    </location>
</feature>
<dbReference type="PANTHER" id="PTHR44858:SF1">
    <property type="entry name" value="UDP-N-ACETYLGLUCOSAMINE--PEPTIDE N-ACETYLGLUCOSAMINYLTRANSFERASE SPINDLY-RELATED"/>
    <property type="match status" value="1"/>
</dbReference>
<name>A0A9D0YW51_9FIRM</name>
<keyword evidence="1" id="KW-0677">Repeat</keyword>
<keyword evidence="3" id="KW-0732">Signal</keyword>
<dbReference type="InterPro" id="IPR011990">
    <property type="entry name" value="TPR-like_helical_dom_sf"/>
</dbReference>
<proteinExistence type="predicted"/>
<dbReference type="InterPro" id="IPR050498">
    <property type="entry name" value="Ycf3"/>
</dbReference>
<reference evidence="4" key="2">
    <citation type="journal article" date="2021" name="PeerJ">
        <title>Extensive microbial diversity within the chicken gut microbiome revealed by metagenomics and culture.</title>
        <authorList>
            <person name="Gilroy R."/>
            <person name="Ravi A."/>
            <person name="Getino M."/>
            <person name="Pursley I."/>
            <person name="Horton D.L."/>
            <person name="Alikhan N.F."/>
            <person name="Baker D."/>
            <person name="Gharbi K."/>
            <person name="Hall N."/>
            <person name="Watson M."/>
            <person name="Adriaenssens E.M."/>
            <person name="Foster-Nyarko E."/>
            <person name="Jarju S."/>
            <person name="Secka A."/>
            <person name="Antonio M."/>
            <person name="Oren A."/>
            <person name="Chaudhuri R.R."/>
            <person name="La Ragione R."/>
            <person name="Hildebrand F."/>
            <person name="Pallen M.J."/>
        </authorList>
    </citation>
    <scope>NUCLEOTIDE SEQUENCE</scope>
    <source>
        <strain evidence="4">ChiHile30-977</strain>
    </source>
</reference>
<dbReference type="Proteomes" id="UP000886819">
    <property type="component" value="Unassembled WGS sequence"/>
</dbReference>
<accession>A0A9D0YW51</accession>
<dbReference type="PANTHER" id="PTHR44858">
    <property type="entry name" value="TETRATRICOPEPTIDE REPEAT PROTEIN 6"/>
    <property type="match status" value="1"/>
</dbReference>
<comment type="caution">
    <text evidence="4">The sequence shown here is derived from an EMBL/GenBank/DDBJ whole genome shotgun (WGS) entry which is preliminary data.</text>
</comment>
<protein>
    <submittedName>
        <fullName evidence="4">Tetratricopeptide repeat protein</fullName>
    </submittedName>
</protein>
<dbReference type="AlphaFoldDB" id="A0A9D0YW51"/>
<sequence>MKTFCILALVLALLCPPLAQAESPHTDEATQELVANLLDQAMRVDSMERRVELVLQAAQEAQGDAELLLQCAYTLMDIDTKLAYGEELLAILQDALDSAGNDLLVYLLGLAGDLLFRLDRGDEAVALAERAAEENPDNAEVICLLATALQQAGRSDEAQAVLSEYTRNVSANMEVFLLSALLYQEECLWQEALETYRQIEEQWPEYLTGLYGQYEVYKAMGDFTHAVRTLNTLLNYGADDSLWLTRAQLRLWQMHDPERALSEAEAILRASPDDADASYLKAAALWSLNRLEEAYALAETNEVYGPLLSIALRLDSGEWTEAEALCDALIESGDGWEGYALLYKALARMNGFDDLAGAEAAFAEAFSHANVEAQGYLYLGELRRLQGNLEEAARAFAEADLYALEDPGPPYSLTMVCMEAGREQDMLDALSTLQTRYPGWYETMLATVLVESAMGNGEQALESFAALKEKFPFPAQKMTLLECTLMAEVDETDARAQAERWMAEHEAELTASDWDAYAYVLLCREEYEDAAEALATGETLLSDEPDQAARARMERISLLTTQALLCLRQDDMAGCAEALEAARELGFSVWQLQIGDDFTAFLQTDAGQSLLERAGEPAEAWDLTIPPIIPEVEA</sequence>
<dbReference type="Gene3D" id="1.25.40.10">
    <property type="entry name" value="Tetratricopeptide repeat domain"/>
    <property type="match status" value="2"/>
</dbReference>
<keyword evidence="2" id="KW-0802">TPR repeat</keyword>
<reference evidence="4" key="1">
    <citation type="submission" date="2020-10" db="EMBL/GenBank/DDBJ databases">
        <authorList>
            <person name="Gilroy R."/>
        </authorList>
    </citation>
    <scope>NUCLEOTIDE SEQUENCE</scope>
    <source>
        <strain evidence="4">ChiHile30-977</strain>
    </source>
</reference>